<keyword evidence="3" id="KW-1185">Reference proteome</keyword>
<proteinExistence type="predicted"/>
<sequence length="117" mass="12543">MLLQTLTKRAYSDGYPVQTGSFQPDPPGLKRDDPGLLPPLAGVVLCLREVLDSGPFESLDLGPLPCAAYARLFVVHDYLDAAHAGTVPSVGTFLWRPLPSILGPGVGRVGKRQNPEH</sequence>
<feature type="region of interest" description="Disordered" evidence="1">
    <location>
        <begin position="13"/>
        <end position="33"/>
    </location>
</feature>
<evidence type="ECO:0000256" key="1">
    <source>
        <dbReference type="SAM" id="MobiDB-lite"/>
    </source>
</evidence>
<dbReference type="EMBL" id="BJOU01000001">
    <property type="protein sequence ID" value="GED96555.1"/>
    <property type="molecule type" value="Genomic_DNA"/>
</dbReference>
<name>A0A7M3SV81_9ACTN</name>
<dbReference type="AlphaFoldDB" id="A0A7M3SV81"/>
<accession>A0A7M3SV81</accession>
<evidence type="ECO:0000313" key="3">
    <source>
        <dbReference type="Proteomes" id="UP000444980"/>
    </source>
</evidence>
<reference evidence="3" key="1">
    <citation type="submission" date="2019-06" db="EMBL/GenBank/DDBJ databases">
        <title>Gordonia isolated from sludge of a wastewater treatment plant.</title>
        <authorList>
            <person name="Tamura T."/>
            <person name="Aoyama K."/>
            <person name="Kang Y."/>
            <person name="Saito S."/>
            <person name="Akiyama N."/>
            <person name="Yazawa K."/>
            <person name="Gonoi T."/>
            <person name="Mikami Y."/>
        </authorList>
    </citation>
    <scope>NUCLEOTIDE SEQUENCE [LARGE SCALE GENOMIC DNA]</scope>
    <source>
        <strain evidence="3">NBRC 107697</strain>
    </source>
</reference>
<comment type="caution">
    <text evidence="2">The sequence shown here is derived from an EMBL/GenBank/DDBJ whole genome shotgun (WGS) entry which is preliminary data.</text>
</comment>
<dbReference type="Proteomes" id="UP000444980">
    <property type="component" value="Unassembled WGS sequence"/>
</dbReference>
<organism evidence="2 3">
    <name type="scientific">Gordonia crocea</name>
    <dbReference type="NCBI Taxonomy" id="589162"/>
    <lineage>
        <taxon>Bacteria</taxon>
        <taxon>Bacillati</taxon>
        <taxon>Actinomycetota</taxon>
        <taxon>Actinomycetes</taxon>
        <taxon>Mycobacteriales</taxon>
        <taxon>Gordoniaceae</taxon>
        <taxon>Gordonia</taxon>
    </lineage>
</organism>
<gene>
    <name evidence="2" type="ORF">nbrc107697_05940</name>
</gene>
<evidence type="ECO:0000313" key="2">
    <source>
        <dbReference type="EMBL" id="GED96555.1"/>
    </source>
</evidence>
<protein>
    <submittedName>
        <fullName evidence="2">Uncharacterized protein</fullName>
    </submittedName>
</protein>